<organism evidence="1 2">
    <name type="scientific">Bernardetia litoralis (strain ATCC 23117 / DSM 6794 / NBRC 15988 / NCIMB 1366 / Fx l1 / Sio-4)</name>
    <name type="common">Flexibacter litoralis</name>
    <dbReference type="NCBI Taxonomy" id="880071"/>
    <lineage>
        <taxon>Bacteria</taxon>
        <taxon>Pseudomonadati</taxon>
        <taxon>Bacteroidota</taxon>
        <taxon>Cytophagia</taxon>
        <taxon>Cytophagales</taxon>
        <taxon>Bernardetiaceae</taxon>
        <taxon>Bernardetia</taxon>
    </lineage>
</organism>
<dbReference type="HOGENOM" id="CLU_1281624_0_0_10"/>
<evidence type="ECO:0000313" key="2">
    <source>
        <dbReference type="Proteomes" id="UP000006054"/>
    </source>
</evidence>
<keyword evidence="2" id="KW-1185">Reference proteome</keyword>
<dbReference type="KEGG" id="fli:Fleli_3999"/>
<reference evidence="2" key="1">
    <citation type="submission" date="2012-06" db="EMBL/GenBank/DDBJ databases">
        <title>The complete genome of Flexibacter litoralis DSM 6794.</title>
        <authorList>
            <person name="Lucas S."/>
            <person name="Copeland A."/>
            <person name="Lapidus A."/>
            <person name="Glavina del Rio T."/>
            <person name="Dalin E."/>
            <person name="Tice H."/>
            <person name="Bruce D."/>
            <person name="Goodwin L."/>
            <person name="Pitluck S."/>
            <person name="Peters L."/>
            <person name="Ovchinnikova G."/>
            <person name="Lu M."/>
            <person name="Kyrpides N."/>
            <person name="Mavromatis K."/>
            <person name="Ivanova N."/>
            <person name="Brettin T."/>
            <person name="Detter J.C."/>
            <person name="Han C."/>
            <person name="Larimer F."/>
            <person name="Land M."/>
            <person name="Hauser L."/>
            <person name="Markowitz V."/>
            <person name="Cheng J.-F."/>
            <person name="Hugenholtz P."/>
            <person name="Woyke T."/>
            <person name="Wu D."/>
            <person name="Spring S."/>
            <person name="Lang E."/>
            <person name="Kopitz M."/>
            <person name="Brambilla E."/>
            <person name="Klenk H.-P."/>
            <person name="Eisen J.A."/>
        </authorList>
    </citation>
    <scope>NUCLEOTIDE SEQUENCE [LARGE SCALE GENOMIC DNA]</scope>
    <source>
        <strain evidence="2">ATCC 23117 / DSM 6794 / NBRC 15988 / NCIMB 1366 / Sio-4</strain>
    </source>
</reference>
<dbReference type="RefSeq" id="WP_014799724.1">
    <property type="nucleotide sequence ID" value="NC_018018.1"/>
</dbReference>
<dbReference type="EMBL" id="CP003345">
    <property type="protein sequence ID" value="AFM06301.1"/>
    <property type="molecule type" value="Genomic_DNA"/>
</dbReference>
<accession>I4AQR6</accession>
<evidence type="ECO:0008006" key="3">
    <source>
        <dbReference type="Google" id="ProtNLM"/>
    </source>
</evidence>
<protein>
    <recommendedName>
        <fullName evidence="3">Lipoprotein</fullName>
    </recommendedName>
</protein>
<proteinExistence type="predicted"/>
<gene>
    <name evidence="1" type="ordered locus">Fleli_3999</name>
</gene>
<dbReference type="PATRIC" id="fig|880071.3.peg.3999"/>
<dbReference type="PROSITE" id="PS51257">
    <property type="entry name" value="PROKAR_LIPOPROTEIN"/>
    <property type="match status" value="1"/>
</dbReference>
<sequence precursor="true">MKTNYSFFLLFIFLLISCQNSDSKIIEEEIKEEKSNSFIQFLKDTTTKTGFEINYKIKENSKGLVIQIKKDTLLREIVFSDLLDKHIRNCPVFIEESTEYLYFRYYFNYGKSLWVLKKSTLEEINYGDIVGEDFERNLILYLLNNNPEEKFRCNLVNLTTNKTQEIIFDGFCKAAETNSCIKEVIFEKDSLTIKGSFWKDEKNENEFEFVQKIKL</sequence>
<name>I4AQR6_BERLS</name>
<dbReference type="Proteomes" id="UP000006054">
    <property type="component" value="Chromosome"/>
</dbReference>
<evidence type="ECO:0000313" key="1">
    <source>
        <dbReference type="EMBL" id="AFM06301.1"/>
    </source>
</evidence>
<dbReference type="AlphaFoldDB" id="I4AQR6"/>